<dbReference type="PANTHER" id="PTHR33568">
    <property type="entry name" value="DNA POLYMERASE"/>
    <property type="match status" value="1"/>
</dbReference>
<feature type="domain" description="DNA-directed DNA polymerase family B mitochondria/virus" evidence="10">
    <location>
        <begin position="1109"/>
        <end position="1203"/>
    </location>
</feature>
<dbReference type="GO" id="GO:0042575">
    <property type="term" value="C:DNA polymerase complex"/>
    <property type="evidence" value="ECO:0007669"/>
    <property type="project" value="UniProtKB-ARBA"/>
</dbReference>
<feature type="domain" description="DNA-directed DNA polymerase family B mitochondria/virus" evidence="10">
    <location>
        <begin position="570"/>
        <end position="756"/>
    </location>
</feature>
<dbReference type="GO" id="GO:0000166">
    <property type="term" value="F:nucleotide binding"/>
    <property type="evidence" value="ECO:0007669"/>
    <property type="project" value="InterPro"/>
</dbReference>
<sequence length="1359" mass="153826">MEQGNTTDRQEEIVQVGGASLKVTNKVISKGLARFKDSIENVILDLDIPANFTSSPNGPELFGDAVVELVNRNIPSGMVAGNLKVGVKFESPEITQNVGLPFKPLPKVRSGDVVDCMEDMAQSNKSLLQLDVPKITVHITYLNPPTGSGDAASDEGGEDAAEKRKGPAVGRKRKSFGIEDILALPTKSIREEEEGEENEELGNIDYEELDEEVQPKSRHIMKNNVTMNCLPHAIYQVLTAYEYAHDRQNTEKKLKHRRSLTKKETGRDCCSDVFAAVAEMKKKAGVMKTTDFDCLDVAQFQEKCFAGQFQIIVFAKNSTVPYYAGPFVGKGKQLALYLADGHYSGLRSICALLKTNYYCSLCHVRYRDASSHYTCRGIHRPCGRDPCPVTPNDEKKECSKCFVTFRSIACYENHLKKGVVGNGRSRCDYTKYCKKCKTSYFFNKNIRDHVCGEKYCHRCQTEKMDGHMCTMMTSIKNEKKLLRKRGFFDIESRRCPETGKQIPVLFTCLKCCPRCSDEIPKTLEVAKNEKCQNCSPDGRLKIIESISSGNVDVAKEMTEWMFSDQHKGFVFVAHNASGYDGQFILENLISSNKAAPEICLDGTKLIFLRFNEVRLLDSLKYLTMPLSAVGKTFQVDSVKGDFPVLFIQPENYGYSGPIPDNKYYALENKSPAAKRQLEEFLEKERADERNVFNFFFEIQKYCYNDVYLLASSMTKFEKAFEAMTNVCLLEETTTAASAAALVFRRNHIDEEKPIVLDAKPSVSINNSILSQKYLAWVSCTENVQVNMSTTYGEQKIGNYRVDGYIPPCPEYENGMIIEFFGCYHHAHSCSYSEESVIGEKQAKDIWEADKDRIRKLEEEGGCSVRVVYECHVKDSLRRDLEMKEFFDNYEALDLLQCERALVGGRTEVFRVYANCDGRVGHYLDVVSLYPTVMKHEAYPIGEPENVQRNTMKTPMTKPADIPFEGFLSCRLNAPKNLNLPVIAGKVNGRLMFFLCKKCAKDGNQDDCQHSDDERSFTGTFTTVELKKALSLGYWITQVYHGVKYEKWIKNGDDGEGGLFTSYINSMMKEKIYSSGWPKNVQSEEDKKAFVAGYKEKEAITLDPSLFESNAGKRAVAKLMLNSLWGKFAQRVDRQNTVIIVDPGKFWKLVHDSSLTISDVRPVKDTLVVQYRQKEETLSSLKTGAIHLAAYTTAYARLRLYKFMEMVGPEDICYTDTDSIIFTTPEGGLNPLEEERGPYLGQLTNELSGVMSEFVTLGPKTYAYKEMLSNGEEKVVVKAKGITINSEVEKKLNFERMKAMMQEVLQQVAPRTALLLPQHVMTRDKDHRVYSRNILKTFKYTFNKRRLLQDGSTLPFGYCE</sequence>
<proteinExistence type="inferred from homology"/>
<evidence type="ECO:0000313" key="11">
    <source>
        <dbReference type="EMBL" id="PIC12079.1"/>
    </source>
</evidence>
<keyword evidence="7" id="KW-0238">DNA-binding</keyword>
<dbReference type="GO" id="GO:0003677">
    <property type="term" value="F:DNA binding"/>
    <property type="evidence" value="ECO:0007669"/>
    <property type="project" value="UniProtKB-KW"/>
</dbReference>
<dbReference type="Pfam" id="PF03175">
    <property type="entry name" value="DNA_pol_B_2"/>
    <property type="match status" value="3"/>
</dbReference>
<comment type="catalytic activity">
    <reaction evidence="8">
        <text>DNA(n) + a 2'-deoxyribonucleoside 5'-triphosphate = DNA(n+1) + diphosphate</text>
        <dbReference type="Rhea" id="RHEA:22508"/>
        <dbReference type="Rhea" id="RHEA-COMP:17339"/>
        <dbReference type="Rhea" id="RHEA-COMP:17340"/>
        <dbReference type="ChEBI" id="CHEBI:33019"/>
        <dbReference type="ChEBI" id="CHEBI:61560"/>
        <dbReference type="ChEBI" id="CHEBI:173112"/>
        <dbReference type="EC" id="2.7.7.7"/>
    </reaction>
</comment>
<evidence type="ECO:0000256" key="2">
    <source>
        <dbReference type="ARBA" id="ARBA00012417"/>
    </source>
</evidence>
<accession>A0A2G5SAZ8</accession>
<feature type="region of interest" description="Disordered" evidence="9">
    <location>
        <begin position="142"/>
        <end position="171"/>
    </location>
</feature>
<protein>
    <recommendedName>
        <fullName evidence="2">DNA-directed DNA polymerase</fullName>
        <ecNumber evidence="2">2.7.7.7</ecNumber>
    </recommendedName>
</protein>
<evidence type="ECO:0000256" key="6">
    <source>
        <dbReference type="ARBA" id="ARBA00022932"/>
    </source>
</evidence>
<evidence type="ECO:0000256" key="9">
    <source>
        <dbReference type="SAM" id="MobiDB-lite"/>
    </source>
</evidence>
<evidence type="ECO:0000256" key="5">
    <source>
        <dbReference type="ARBA" id="ARBA00022705"/>
    </source>
</evidence>
<keyword evidence="3" id="KW-0808">Transferase</keyword>
<dbReference type="InterPro" id="IPR004868">
    <property type="entry name" value="DNA-dir_DNA_pol_B_mt/vir"/>
</dbReference>
<dbReference type="SUPFAM" id="SSF56672">
    <property type="entry name" value="DNA/RNA polymerases"/>
    <property type="match status" value="1"/>
</dbReference>
<dbReference type="InterPro" id="IPR012337">
    <property type="entry name" value="RNaseH-like_sf"/>
</dbReference>
<evidence type="ECO:0000256" key="8">
    <source>
        <dbReference type="ARBA" id="ARBA00049244"/>
    </source>
</evidence>
<dbReference type="InterPro" id="IPR043502">
    <property type="entry name" value="DNA/RNA_pol_sf"/>
</dbReference>
<dbReference type="GO" id="GO:0003887">
    <property type="term" value="F:DNA-directed DNA polymerase activity"/>
    <property type="evidence" value="ECO:0007669"/>
    <property type="project" value="UniProtKB-KW"/>
</dbReference>
<dbReference type="PANTHER" id="PTHR33568:SF3">
    <property type="entry name" value="DNA-DIRECTED DNA POLYMERASE"/>
    <property type="match status" value="1"/>
</dbReference>
<evidence type="ECO:0000256" key="1">
    <source>
        <dbReference type="ARBA" id="ARBA00005755"/>
    </source>
</evidence>
<evidence type="ECO:0000256" key="7">
    <source>
        <dbReference type="ARBA" id="ARBA00023125"/>
    </source>
</evidence>
<dbReference type="SUPFAM" id="SSF53098">
    <property type="entry name" value="Ribonuclease H-like"/>
    <property type="match status" value="1"/>
</dbReference>
<keyword evidence="12" id="KW-1185">Reference proteome</keyword>
<dbReference type="GO" id="GO:0006260">
    <property type="term" value="P:DNA replication"/>
    <property type="evidence" value="ECO:0007669"/>
    <property type="project" value="UniProtKB-KW"/>
</dbReference>
<dbReference type="Proteomes" id="UP000230233">
    <property type="component" value="Unassembled WGS sequence"/>
</dbReference>
<dbReference type="InterPro" id="IPR036397">
    <property type="entry name" value="RNaseH_sf"/>
</dbReference>
<comment type="caution">
    <text evidence="11">The sequence shown here is derived from an EMBL/GenBank/DDBJ whole genome shotgun (WGS) entry which is preliminary data.</text>
</comment>
<evidence type="ECO:0000259" key="10">
    <source>
        <dbReference type="Pfam" id="PF03175"/>
    </source>
</evidence>
<keyword evidence="4" id="KW-0548">Nucleotidyltransferase</keyword>
<dbReference type="EMBL" id="PDUG01000028">
    <property type="protein sequence ID" value="PIC12079.1"/>
    <property type="molecule type" value="Genomic_DNA"/>
</dbReference>
<keyword evidence="6" id="KW-0239">DNA-directed DNA polymerase</keyword>
<dbReference type="EC" id="2.7.7.7" evidence="2"/>
<feature type="domain" description="DNA-directed DNA polymerase family B mitochondria/virus" evidence="10">
    <location>
        <begin position="899"/>
        <end position="1070"/>
    </location>
</feature>
<keyword evidence="5" id="KW-0235">DNA replication</keyword>
<evidence type="ECO:0000313" key="12">
    <source>
        <dbReference type="Proteomes" id="UP000230233"/>
    </source>
</evidence>
<dbReference type="Gene3D" id="1.10.287.690">
    <property type="entry name" value="Helix hairpin bin"/>
    <property type="match status" value="1"/>
</dbReference>
<evidence type="ECO:0000256" key="3">
    <source>
        <dbReference type="ARBA" id="ARBA00022679"/>
    </source>
</evidence>
<organism evidence="11 12">
    <name type="scientific">Caenorhabditis nigoni</name>
    <dbReference type="NCBI Taxonomy" id="1611254"/>
    <lineage>
        <taxon>Eukaryota</taxon>
        <taxon>Metazoa</taxon>
        <taxon>Ecdysozoa</taxon>
        <taxon>Nematoda</taxon>
        <taxon>Chromadorea</taxon>
        <taxon>Rhabditida</taxon>
        <taxon>Rhabditina</taxon>
        <taxon>Rhabditomorpha</taxon>
        <taxon>Rhabditoidea</taxon>
        <taxon>Rhabditidae</taxon>
        <taxon>Peloderinae</taxon>
        <taxon>Caenorhabditis</taxon>
    </lineage>
</organism>
<evidence type="ECO:0000256" key="4">
    <source>
        <dbReference type="ARBA" id="ARBA00022695"/>
    </source>
</evidence>
<reference evidence="12" key="1">
    <citation type="submission" date="2017-10" db="EMBL/GenBank/DDBJ databases">
        <title>Rapid genome shrinkage in a self-fertile nematode reveals novel sperm competition proteins.</title>
        <authorList>
            <person name="Yin D."/>
            <person name="Schwarz E.M."/>
            <person name="Thomas C.G."/>
            <person name="Felde R.L."/>
            <person name="Korf I.F."/>
            <person name="Cutter A.D."/>
            <person name="Schartner C.M."/>
            <person name="Ralston E.J."/>
            <person name="Meyer B.J."/>
            <person name="Haag E.S."/>
        </authorList>
    </citation>
    <scope>NUCLEOTIDE SEQUENCE [LARGE SCALE GENOMIC DNA]</scope>
    <source>
        <strain evidence="12">JU1422</strain>
    </source>
</reference>
<comment type="similarity">
    <text evidence="1">Belongs to the DNA polymerase type-B family.</text>
</comment>
<dbReference type="InterPro" id="IPR023211">
    <property type="entry name" value="DNA_pol_palm_dom_sf"/>
</dbReference>
<gene>
    <name evidence="11" type="ORF">B9Z55_028641</name>
</gene>
<dbReference type="Gene3D" id="3.30.420.10">
    <property type="entry name" value="Ribonuclease H-like superfamily/Ribonuclease H"/>
    <property type="match status" value="1"/>
</dbReference>
<dbReference type="STRING" id="1611254.A0A2G5SAZ8"/>
<dbReference type="Gene3D" id="3.90.1600.10">
    <property type="entry name" value="Palm domain of DNA polymerase"/>
    <property type="match status" value="2"/>
</dbReference>
<dbReference type="OrthoDB" id="5842610at2759"/>
<name>A0A2G5SAZ8_9PELO</name>